<dbReference type="OrthoDB" id="5368415at2759"/>
<dbReference type="GeneID" id="22890046"/>
<proteinExistence type="predicted"/>
<sequence length="604" mass="70550">MFYNTVHVEFRKQLERLLDIGQLAPTTVIADISVLNDEGRDCYPDTLRLLQGLKKYSETKSPGEFSVQLRTGFIRLLPEYFDLPKITKYELVVAYKLGPNEKIWSVDGPSAKEHIKELTNVLAQLVNLQWFSWDSHTGKYYNDRRTRFKLSEGRQELEKLQTTFTNMRHLKTLICKNHFFDPSFFVVPPPTVKVLELGGLLSFSWWRKFAACPLTSVELLEIRKPESRHEIEDPIGDRDEFKPINELVLGDVAVTGLRDFNAKQHDYWSRRGNGYCPIDLNECILRRNKKIGPNTFKAIATSRAIDFIYQWERSFVRKIKACSLVLRDIYTRKFNKRDIDESLPAFKKICAKIIIEGPKIGSLETWEVGIKHAWKFAIDCQDTIHYRLAWYMEMIQKDQNSANRDELDDEMVSRECLQMLVRNPEFGNSGTLGTGREPSETIQHCGRMWEAVHRCVGMARHEYTRRFANYEPPNEKKFMRTCLKMLSRWPNLKDARKWEAKTRAGGLVFGHTNTLIQDVQLSRSALINEYTEKFFKGEEVEMESVTNQWVRRLAEAFNYLLPRIALQDSTIVLLVARRLVSSYLARAEGLGQYFYRRSKTFQEI</sequence>
<dbReference type="EMBL" id="ADOT01000058">
    <property type="protein sequence ID" value="EGX52201.1"/>
    <property type="molecule type" value="Genomic_DNA"/>
</dbReference>
<protein>
    <submittedName>
        <fullName evidence="1">Uncharacterized protein</fullName>
    </submittedName>
</protein>
<dbReference type="InParanoid" id="G1X3S0"/>
<gene>
    <name evidence="1" type="ORF">AOL_s00043g344</name>
</gene>
<evidence type="ECO:0000313" key="1">
    <source>
        <dbReference type="EMBL" id="EGX52201.1"/>
    </source>
</evidence>
<organism evidence="1 2">
    <name type="scientific">Arthrobotrys oligospora (strain ATCC 24927 / CBS 115.81 / DSM 1491)</name>
    <name type="common">Nematode-trapping fungus</name>
    <name type="synonym">Didymozoophaga oligospora</name>
    <dbReference type="NCBI Taxonomy" id="756982"/>
    <lineage>
        <taxon>Eukaryota</taxon>
        <taxon>Fungi</taxon>
        <taxon>Dikarya</taxon>
        <taxon>Ascomycota</taxon>
        <taxon>Pezizomycotina</taxon>
        <taxon>Orbiliomycetes</taxon>
        <taxon>Orbiliales</taxon>
        <taxon>Orbiliaceae</taxon>
        <taxon>Orbilia</taxon>
        <taxon>Orbilia oligospora</taxon>
    </lineage>
</organism>
<reference evidence="1 2" key="1">
    <citation type="journal article" date="2011" name="PLoS Pathog.">
        <title>Genomic and proteomic analyses of the fungus Arthrobotrys oligospora provide insights into nematode-trap formation.</title>
        <authorList>
            <person name="Yang J."/>
            <person name="Wang L."/>
            <person name="Ji X."/>
            <person name="Feng Y."/>
            <person name="Li X."/>
            <person name="Zou C."/>
            <person name="Xu J."/>
            <person name="Ren Y."/>
            <person name="Mi Q."/>
            <person name="Wu J."/>
            <person name="Liu S."/>
            <person name="Liu Y."/>
            <person name="Huang X."/>
            <person name="Wang H."/>
            <person name="Niu X."/>
            <person name="Li J."/>
            <person name="Liang L."/>
            <person name="Luo Y."/>
            <person name="Ji K."/>
            <person name="Zhou W."/>
            <person name="Yu Z."/>
            <person name="Li G."/>
            <person name="Liu Y."/>
            <person name="Li L."/>
            <person name="Qiao M."/>
            <person name="Feng L."/>
            <person name="Zhang K.-Q."/>
        </authorList>
    </citation>
    <scope>NUCLEOTIDE SEQUENCE [LARGE SCALE GENOMIC DNA]</scope>
    <source>
        <strain evidence="2">ATCC 24927 / CBS 115.81 / DSM 1491</strain>
    </source>
</reference>
<comment type="caution">
    <text evidence="1">The sequence shown here is derived from an EMBL/GenBank/DDBJ whole genome shotgun (WGS) entry which is preliminary data.</text>
</comment>
<keyword evidence="2" id="KW-1185">Reference proteome</keyword>
<accession>G1X3S0</accession>
<dbReference type="AlphaFoldDB" id="G1X3S0"/>
<evidence type="ECO:0000313" key="2">
    <source>
        <dbReference type="Proteomes" id="UP000008784"/>
    </source>
</evidence>
<dbReference type="RefSeq" id="XP_011119132.1">
    <property type="nucleotide sequence ID" value="XM_011120830.1"/>
</dbReference>
<dbReference type="HOGENOM" id="CLU_451944_0_0_1"/>
<dbReference type="Proteomes" id="UP000008784">
    <property type="component" value="Unassembled WGS sequence"/>
</dbReference>
<name>G1X3S0_ARTOA</name>